<sequence>MNNFLISPINNVDMQIDLKTKQNKISNSYLKYEDDLHLSHRNRIDYVKKFIDLDFDFSQLHIDKNILKHLATMKANKKHLISQYFINSNHNQNLALINNDAFDCRKENHISVLVISALSGDYILSKKRILKRCDFYLEFDDDSVI</sequence>
<dbReference type="Proteomes" id="UP000535305">
    <property type="component" value="Unassembled WGS sequence"/>
</dbReference>
<dbReference type="RefSeq" id="WP_004278231.1">
    <property type="nucleotide sequence ID" value="NZ_CABKPM010000003.1"/>
</dbReference>
<keyword evidence="2" id="KW-1185">Reference proteome</keyword>
<proteinExistence type="predicted"/>
<dbReference type="AlphaFoldDB" id="A0A7D7UHA4"/>
<gene>
    <name evidence="1" type="ORF">CT510_07680</name>
</gene>
<protein>
    <submittedName>
        <fullName evidence="1">Uncharacterized protein</fullName>
    </submittedName>
</protein>
<evidence type="ECO:0000313" key="2">
    <source>
        <dbReference type="Proteomes" id="UP000535305"/>
    </source>
</evidence>
<dbReference type="GeneID" id="58536703"/>
<dbReference type="EMBL" id="AABVLA010000035">
    <property type="protein sequence ID" value="EAJ1622510.1"/>
    <property type="molecule type" value="Genomic_DNA"/>
</dbReference>
<name>A0A7D7UHA4_CAMUP</name>
<comment type="caution">
    <text evidence="1">The sequence shown here is derived from an EMBL/GenBank/DDBJ whole genome shotgun (WGS) entry which is preliminary data.</text>
</comment>
<evidence type="ECO:0000313" key="1">
    <source>
        <dbReference type="EMBL" id="EAJ1622510.1"/>
    </source>
</evidence>
<reference evidence="1 2" key="1">
    <citation type="submission" date="2018-06" db="EMBL/GenBank/DDBJ databases">
        <authorList>
            <consortium name="PulseNet: The National Subtyping Network for Foodborne Disease Surveillance"/>
            <person name="Tarr C.L."/>
            <person name="Trees E."/>
            <person name="Katz L.S."/>
            <person name="Carleton-Romer H.A."/>
            <person name="Stroika S."/>
            <person name="Kucerova Z."/>
            <person name="Roache K.F."/>
            <person name="Sabol A.L."/>
            <person name="Besser J."/>
            <person name="Gerner-Smidt P."/>
        </authorList>
    </citation>
    <scope>NUCLEOTIDE SEQUENCE [LARGE SCALE GENOMIC DNA]</scope>
    <source>
        <strain evidence="1 2">PNUSAC003104</strain>
    </source>
</reference>
<accession>A0A7D7UHA4</accession>
<organism evidence="1 2">
    <name type="scientific">Campylobacter upsaliensis</name>
    <dbReference type="NCBI Taxonomy" id="28080"/>
    <lineage>
        <taxon>Bacteria</taxon>
        <taxon>Pseudomonadati</taxon>
        <taxon>Campylobacterota</taxon>
        <taxon>Epsilonproteobacteria</taxon>
        <taxon>Campylobacterales</taxon>
        <taxon>Campylobacteraceae</taxon>
        <taxon>Campylobacter</taxon>
    </lineage>
</organism>